<evidence type="ECO:0000313" key="2">
    <source>
        <dbReference type="Proteomes" id="UP000562984"/>
    </source>
</evidence>
<sequence length="150" mass="16149">MTHDTDLLPPPDPVVPCCDTAAYSYGEQCTCWVAEYDQPQQPIMPGPPPVRRSMCRDCAYRTDSPERADIGGDPLDFTRATPFYCHQGVRSVARWRHPSGAVIEAPAGAYDPPQTPGVIYAADGRPEPLCAGWAASNGLPRTYEPAGGAS</sequence>
<accession>A0A849A7H0</accession>
<comment type="caution">
    <text evidence="1">The sequence shown here is derived from an EMBL/GenBank/DDBJ whole genome shotgun (WGS) entry which is preliminary data.</text>
</comment>
<proteinExistence type="predicted"/>
<name>A0A849A7H0_9ACTN</name>
<dbReference type="AlphaFoldDB" id="A0A849A7H0"/>
<evidence type="ECO:0000313" key="1">
    <source>
        <dbReference type="EMBL" id="NNG36924.1"/>
    </source>
</evidence>
<gene>
    <name evidence="1" type="ORF">HKD39_14630</name>
</gene>
<dbReference type="EMBL" id="JABEND010000009">
    <property type="protein sequence ID" value="NNG36924.1"/>
    <property type="molecule type" value="Genomic_DNA"/>
</dbReference>
<dbReference type="RefSeq" id="WP_171200631.1">
    <property type="nucleotide sequence ID" value="NZ_JABEND010000009.1"/>
</dbReference>
<keyword evidence="2" id="KW-1185">Reference proteome</keyword>
<protein>
    <submittedName>
        <fullName evidence="1">Uncharacterized protein</fullName>
    </submittedName>
</protein>
<organism evidence="1 2">
    <name type="scientific">Nakamurella aerolata</name>
    <dbReference type="NCBI Taxonomy" id="1656892"/>
    <lineage>
        <taxon>Bacteria</taxon>
        <taxon>Bacillati</taxon>
        <taxon>Actinomycetota</taxon>
        <taxon>Actinomycetes</taxon>
        <taxon>Nakamurellales</taxon>
        <taxon>Nakamurellaceae</taxon>
        <taxon>Nakamurella</taxon>
    </lineage>
</organism>
<dbReference type="Proteomes" id="UP000562984">
    <property type="component" value="Unassembled WGS sequence"/>
</dbReference>
<reference evidence="1 2" key="1">
    <citation type="submission" date="2020-05" db="EMBL/GenBank/DDBJ databases">
        <title>Nakamurella sp. DB0629 isolated from air conditioner.</title>
        <authorList>
            <person name="Kim D.H."/>
            <person name="Kim D.-U."/>
        </authorList>
    </citation>
    <scope>NUCLEOTIDE SEQUENCE [LARGE SCALE GENOMIC DNA]</scope>
    <source>
        <strain evidence="1 2">DB0629</strain>
    </source>
</reference>